<dbReference type="InterPro" id="IPR026907">
    <property type="entry name" value="GCIP-like"/>
</dbReference>
<gene>
    <name evidence="3" type="ORF">PUMCH_005026</name>
</gene>
<dbReference type="EMBL" id="CP138900">
    <property type="protein sequence ID" value="WPK27630.1"/>
    <property type="molecule type" value="Genomic_DNA"/>
</dbReference>
<dbReference type="KEGG" id="asau:88176086"/>
<dbReference type="Gene3D" id="1.20.1410.10">
    <property type="entry name" value="I/LWEQ domain"/>
    <property type="match status" value="1"/>
</dbReference>
<evidence type="ECO:0000313" key="4">
    <source>
        <dbReference type="Proteomes" id="UP001338582"/>
    </source>
</evidence>
<feature type="region of interest" description="Disordered" evidence="1">
    <location>
        <begin position="138"/>
        <end position="162"/>
    </location>
</feature>
<feature type="domain" description="Cyclin-D1-binding protein 1-like N-terminal" evidence="2">
    <location>
        <begin position="167"/>
        <end position="216"/>
    </location>
</feature>
<dbReference type="GO" id="GO:0005634">
    <property type="term" value="C:nucleus"/>
    <property type="evidence" value="ECO:0007669"/>
    <property type="project" value="TreeGrafter"/>
</dbReference>
<evidence type="ECO:0000259" key="2">
    <source>
        <dbReference type="Pfam" id="PF13324"/>
    </source>
</evidence>
<feature type="compositionally biased region" description="Acidic residues" evidence="1">
    <location>
        <begin position="219"/>
        <end position="253"/>
    </location>
</feature>
<organism evidence="3 4">
    <name type="scientific">Australozyma saopauloensis</name>
    <dbReference type="NCBI Taxonomy" id="291208"/>
    <lineage>
        <taxon>Eukaryota</taxon>
        <taxon>Fungi</taxon>
        <taxon>Dikarya</taxon>
        <taxon>Ascomycota</taxon>
        <taxon>Saccharomycotina</taxon>
        <taxon>Pichiomycetes</taxon>
        <taxon>Metschnikowiaceae</taxon>
        <taxon>Australozyma</taxon>
    </lineage>
</organism>
<protein>
    <recommendedName>
        <fullName evidence="2">Cyclin-D1-binding protein 1-like N-terminal domain-containing protein</fullName>
    </recommendedName>
</protein>
<dbReference type="InterPro" id="IPR049317">
    <property type="entry name" value="GCIP-like_N"/>
</dbReference>
<dbReference type="Proteomes" id="UP001338582">
    <property type="component" value="Chromosome 7"/>
</dbReference>
<sequence length="379" mass="42539">MEPTLYEIVVAFEEALNFWLLHLSDVNTEFKAAVSPAKVDAPLEELVKISKLIKAHTTKVGILFEPSSFKNAGSAAVKTVSELSSSFVLYVSVLAQLSPAAISRLFHREIFSVSTSLITNARLLVSELLVIIKENENETATSDTTGKPEDTPSLNDATDPKATVDPRLVSVGKVWASCDEMVKLIEAGNLRYLEKQTKMHLTLIDDGLDEFSEWAENPEEFDDEDPFGFEDEFSDEEDDESPPVGEEESDSEETNTSSQEKEKLRSYCKLWLEKFKLVRLLFFSINKSLPLLVGGESIDEIYAAQELISRDIDQLIVDIMLSQVIDHVVEKHATNIDKGCYKIVKILKGVNEKSPTKVKCALWESKFKELLDEMYNSIE</sequence>
<dbReference type="PANTHER" id="PTHR15492">
    <property type="entry name" value="CYCLIN D1-BINDING PROTEIN 1"/>
    <property type="match status" value="1"/>
</dbReference>
<name>A0AAX4HHR8_9ASCO</name>
<dbReference type="PANTHER" id="PTHR15492:SF1">
    <property type="entry name" value="CYCLIN-D1-BINDING PROTEIN 1"/>
    <property type="match status" value="1"/>
</dbReference>
<proteinExistence type="predicted"/>
<reference evidence="3 4" key="1">
    <citation type="submission" date="2023-10" db="EMBL/GenBank/DDBJ databases">
        <title>Draft Genome Sequence of Candida saopaulonensis from a very Premature Infant with Sepsis.</title>
        <authorList>
            <person name="Ning Y."/>
            <person name="Dai R."/>
            <person name="Xiao M."/>
            <person name="Xu Y."/>
            <person name="Yan Q."/>
            <person name="Zhang L."/>
        </authorList>
    </citation>
    <scope>NUCLEOTIDE SEQUENCE [LARGE SCALE GENOMIC DNA]</scope>
    <source>
        <strain evidence="3 4">19XY460</strain>
    </source>
</reference>
<dbReference type="AlphaFoldDB" id="A0AAX4HHR8"/>
<feature type="region of interest" description="Disordered" evidence="1">
    <location>
        <begin position="219"/>
        <end position="260"/>
    </location>
</feature>
<evidence type="ECO:0000313" key="3">
    <source>
        <dbReference type="EMBL" id="WPK27630.1"/>
    </source>
</evidence>
<evidence type="ECO:0000256" key="1">
    <source>
        <dbReference type="SAM" id="MobiDB-lite"/>
    </source>
</evidence>
<dbReference type="GeneID" id="88176086"/>
<dbReference type="RefSeq" id="XP_062880008.1">
    <property type="nucleotide sequence ID" value="XM_063023938.1"/>
</dbReference>
<keyword evidence="4" id="KW-1185">Reference proteome</keyword>
<accession>A0AAX4HHR8</accession>
<dbReference type="Pfam" id="PF13324">
    <property type="entry name" value="GCIP_N"/>
    <property type="match status" value="1"/>
</dbReference>